<organism evidence="2 3">
    <name type="scientific">Candidatus Lumbricidiphila eiseniae</name>
    <dbReference type="NCBI Taxonomy" id="1969409"/>
    <lineage>
        <taxon>Bacteria</taxon>
        <taxon>Bacillati</taxon>
        <taxon>Actinomycetota</taxon>
        <taxon>Actinomycetes</taxon>
        <taxon>Micrococcales</taxon>
        <taxon>Microbacteriaceae</taxon>
        <taxon>Candidatus Lumbricidiphila</taxon>
    </lineage>
</organism>
<feature type="transmembrane region" description="Helical" evidence="1">
    <location>
        <begin position="102"/>
        <end position="131"/>
    </location>
</feature>
<proteinExistence type="predicted"/>
<accession>A0A2A6FTG8</accession>
<comment type="caution">
    <text evidence="2">The sequence shown here is derived from an EMBL/GenBank/DDBJ whole genome shotgun (WGS) entry which is preliminary data.</text>
</comment>
<protein>
    <submittedName>
        <fullName evidence="2">Uncharacterized protein</fullName>
    </submittedName>
</protein>
<evidence type="ECO:0000256" key="1">
    <source>
        <dbReference type="SAM" id="Phobius"/>
    </source>
</evidence>
<keyword evidence="1" id="KW-0812">Transmembrane</keyword>
<feature type="transmembrane region" description="Helical" evidence="1">
    <location>
        <begin position="56"/>
        <end position="81"/>
    </location>
</feature>
<feature type="transmembrane region" description="Helical" evidence="1">
    <location>
        <begin position="175"/>
        <end position="200"/>
    </location>
</feature>
<reference evidence="3" key="1">
    <citation type="submission" date="2017-03" db="EMBL/GenBank/DDBJ databases">
        <authorList>
            <person name="Lund M.B."/>
        </authorList>
    </citation>
    <scope>NUCLEOTIDE SEQUENCE [LARGE SCALE GENOMIC DNA]</scope>
</reference>
<sequence length="266" mass="27046">MTAPALVRLEFARLRDRRSIPVSFILVVVVGGIFSLVVTGLASAVADSQSVAVEEIVLFIIQRGSVAPPVAGVLAALLVGAEFGDGTVFTHALIQPRRLKLALGYLTGSTLLGAALAVIGAGVALVLLLVIRPGGMLPPVPAVLIAVSGHLILAVGWAVTGVAFALILRSSGAAAALTLLGPLVIEGLLSTAANSIAPWLGRLSDLLPFRAAAALGAPLTPDQPALLVPVPDTWPVGVQLAAFGIGILIVVGAAVLSFRYRGLPQR</sequence>
<keyword evidence="1" id="KW-1133">Transmembrane helix</keyword>
<keyword evidence="1" id="KW-0472">Membrane</keyword>
<feature type="transmembrane region" description="Helical" evidence="1">
    <location>
        <begin position="20"/>
        <end position="44"/>
    </location>
</feature>
<dbReference type="AlphaFoldDB" id="A0A2A6FTG8"/>
<gene>
    <name evidence="2" type="ORF">B5766_03500</name>
</gene>
<feature type="transmembrane region" description="Helical" evidence="1">
    <location>
        <begin position="236"/>
        <end position="258"/>
    </location>
</feature>
<evidence type="ECO:0000313" key="3">
    <source>
        <dbReference type="Proteomes" id="UP000219994"/>
    </source>
</evidence>
<dbReference type="EMBL" id="NAEP01000024">
    <property type="protein sequence ID" value="PDQ35948.1"/>
    <property type="molecule type" value="Genomic_DNA"/>
</dbReference>
<name>A0A2A6FTG8_9MICO</name>
<evidence type="ECO:0000313" key="2">
    <source>
        <dbReference type="EMBL" id="PDQ35948.1"/>
    </source>
</evidence>
<feature type="transmembrane region" description="Helical" evidence="1">
    <location>
        <begin position="143"/>
        <end position="168"/>
    </location>
</feature>
<dbReference type="Proteomes" id="UP000219994">
    <property type="component" value="Unassembled WGS sequence"/>
</dbReference>